<organism evidence="7 8">
    <name type="scientific">Plectus sambesii</name>
    <dbReference type="NCBI Taxonomy" id="2011161"/>
    <lineage>
        <taxon>Eukaryota</taxon>
        <taxon>Metazoa</taxon>
        <taxon>Ecdysozoa</taxon>
        <taxon>Nematoda</taxon>
        <taxon>Chromadorea</taxon>
        <taxon>Plectida</taxon>
        <taxon>Plectina</taxon>
        <taxon>Plectoidea</taxon>
        <taxon>Plectidae</taxon>
        <taxon>Plectus</taxon>
    </lineage>
</organism>
<feature type="transmembrane region" description="Helical" evidence="5">
    <location>
        <begin position="74"/>
        <end position="95"/>
    </location>
</feature>
<evidence type="ECO:0000313" key="7">
    <source>
        <dbReference type="Proteomes" id="UP000887566"/>
    </source>
</evidence>
<proteinExistence type="predicted"/>
<dbReference type="SUPFAM" id="SSF103473">
    <property type="entry name" value="MFS general substrate transporter"/>
    <property type="match status" value="1"/>
</dbReference>
<dbReference type="PROSITE" id="PS50850">
    <property type="entry name" value="MFS"/>
    <property type="match status" value="1"/>
</dbReference>
<feature type="transmembrane region" description="Helical" evidence="5">
    <location>
        <begin position="21"/>
        <end position="42"/>
    </location>
</feature>
<feature type="transmembrane region" description="Helical" evidence="5">
    <location>
        <begin position="198"/>
        <end position="219"/>
    </location>
</feature>
<dbReference type="GO" id="GO:0015149">
    <property type="term" value="F:hexose transmembrane transporter activity"/>
    <property type="evidence" value="ECO:0007669"/>
    <property type="project" value="TreeGrafter"/>
</dbReference>
<dbReference type="PROSITE" id="PS00217">
    <property type="entry name" value="SUGAR_TRANSPORT_2"/>
    <property type="match status" value="1"/>
</dbReference>
<name>A0A914VZM6_9BILA</name>
<dbReference type="Proteomes" id="UP000887566">
    <property type="component" value="Unplaced"/>
</dbReference>
<evidence type="ECO:0000259" key="6">
    <source>
        <dbReference type="PROSITE" id="PS50850"/>
    </source>
</evidence>
<keyword evidence="4 5" id="KW-0472">Membrane</keyword>
<dbReference type="Gene3D" id="1.20.1250.20">
    <property type="entry name" value="MFS general substrate transporter like domains"/>
    <property type="match status" value="1"/>
</dbReference>
<feature type="transmembrane region" description="Helical" evidence="5">
    <location>
        <begin position="168"/>
        <end position="192"/>
    </location>
</feature>
<feature type="transmembrane region" description="Helical" evidence="5">
    <location>
        <begin position="134"/>
        <end position="156"/>
    </location>
</feature>
<feature type="transmembrane region" description="Helical" evidence="5">
    <location>
        <begin position="107"/>
        <end position="128"/>
    </location>
</feature>
<dbReference type="InterPro" id="IPR020846">
    <property type="entry name" value="MFS_dom"/>
</dbReference>
<keyword evidence="2 5" id="KW-0812">Transmembrane</keyword>
<dbReference type="AlphaFoldDB" id="A0A914VZM6"/>
<dbReference type="WBParaSite" id="PSAMB.scaffold2809size21142.g19213.t1">
    <property type="protein sequence ID" value="PSAMB.scaffold2809size21142.g19213.t1"/>
    <property type="gene ID" value="PSAMB.scaffold2809size21142.g19213"/>
</dbReference>
<evidence type="ECO:0000256" key="5">
    <source>
        <dbReference type="SAM" id="Phobius"/>
    </source>
</evidence>
<dbReference type="InterPro" id="IPR005829">
    <property type="entry name" value="Sugar_transporter_CS"/>
</dbReference>
<feature type="transmembrane region" description="Helical" evidence="5">
    <location>
        <begin position="317"/>
        <end position="340"/>
    </location>
</feature>
<evidence type="ECO:0000313" key="8">
    <source>
        <dbReference type="WBParaSite" id="PSAMB.scaffold2809size21142.g19213.t1"/>
    </source>
</evidence>
<dbReference type="InterPro" id="IPR036259">
    <property type="entry name" value="MFS_trans_sf"/>
</dbReference>
<protein>
    <submittedName>
        <fullName evidence="8">Major facilitator superfamily (MFS) profile domain-containing protein</fullName>
    </submittedName>
</protein>
<feature type="domain" description="Major facilitator superfamily (MFS) profile" evidence="6">
    <location>
        <begin position="26"/>
        <end position="353"/>
    </location>
</feature>
<keyword evidence="3 5" id="KW-1133">Transmembrane helix</keyword>
<evidence type="ECO:0000256" key="2">
    <source>
        <dbReference type="ARBA" id="ARBA00022692"/>
    </source>
</evidence>
<dbReference type="InterPro" id="IPR005828">
    <property type="entry name" value="MFS_sugar_transport-like"/>
</dbReference>
<evidence type="ECO:0000256" key="3">
    <source>
        <dbReference type="ARBA" id="ARBA00022989"/>
    </source>
</evidence>
<dbReference type="InterPro" id="IPR045263">
    <property type="entry name" value="GLUT"/>
</dbReference>
<dbReference type="GO" id="GO:0016020">
    <property type="term" value="C:membrane"/>
    <property type="evidence" value="ECO:0007669"/>
    <property type="project" value="UniProtKB-SubCell"/>
</dbReference>
<comment type="subcellular location">
    <subcellularLocation>
        <location evidence="1">Membrane</location>
        <topology evidence="1">Multi-pass membrane protein</topology>
    </subcellularLocation>
</comment>
<feature type="transmembrane region" description="Helical" evidence="5">
    <location>
        <begin position="282"/>
        <end position="305"/>
    </location>
</feature>
<evidence type="ECO:0000256" key="4">
    <source>
        <dbReference type="ARBA" id="ARBA00023136"/>
    </source>
</evidence>
<keyword evidence="7" id="KW-1185">Reference proteome</keyword>
<dbReference type="Pfam" id="PF00083">
    <property type="entry name" value="Sugar_tr"/>
    <property type="match status" value="1"/>
</dbReference>
<sequence length="353" mass="38924">MAPARKMIDITNGFLDPDKRRVILIVIFTSFLTISPVGYHLVVLNVPEKVIQSSLNQTFFNEYGRYLSTADMSVLWAFIVSCQGLGALIGCFFIVPMTSYFGTKWAMMTWNNLILIFGSLIMGLSAKIDMFELMLIGRFLTGVYTGLACALVPIFVYEISPKEIRGALSCFMHIFVCVGSALAAILSLNFILGGEDTWGLLLAFPALLGLIQILASPMLPETPSHLLMNGVEDKALQSIKFYHGSGSNLIETMSRYNEQCSEIPQQWSITDSFKNPKARWGIILGMVVSATQIFCGSMATVSYSTSMFESVSFITVLIPYLPAFGSILSAILTLPALYLVETMGRRKLLLSTL</sequence>
<dbReference type="PANTHER" id="PTHR23503:SF50">
    <property type="entry name" value="MAJOR FACILITATOR SUPERFAMILY (MFS) PROFILE DOMAIN-CONTAINING PROTEIN"/>
    <property type="match status" value="1"/>
</dbReference>
<reference evidence="8" key="1">
    <citation type="submission" date="2022-11" db="UniProtKB">
        <authorList>
            <consortium name="WormBaseParasite"/>
        </authorList>
    </citation>
    <scope>IDENTIFICATION</scope>
</reference>
<accession>A0A914VZM6</accession>
<dbReference type="PANTHER" id="PTHR23503">
    <property type="entry name" value="SOLUTE CARRIER FAMILY 2"/>
    <property type="match status" value="1"/>
</dbReference>
<evidence type="ECO:0000256" key="1">
    <source>
        <dbReference type="ARBA" id="ARBA00004141"/>
    </source>
</evidence>